<sequence>MIWGDMMNMLKIAVCGVLGLASMGLAREMAASHFAPVPLLVPYQEISGTLPDPLNIDLPSLHTDSEARKRASMSLTVLRALEQNPQVVASAAADGYALSGMRYTKAGTLTKKSLTQDADLFELSDAVVRIDYSKGDLIRSTDYKVSADFTLSAGTWALARMSMEAR</sequence>
<dbReference type="Proteomes" id="UP000595362">
    <property type="component" value="Chromosome"/>
</dbReference>
<evidence type="ECO:0000313" key="2">
    <source>
        <dbReference type="Proteomes" id="UP000595362"/>
    </source>
</evidence>
<name>A0A7T5R1Z8_9BACT</name>
<dbReference type="AlphaFoldDB" id="A0A7T5R1Z8"/>
<gene>
    <name evidence="1" type="ORF">HYS17_11485</name>
</gene>
<proteinExistence type="predicted"/>
<accession>A0A7T5R1Z8</accession>
<reference evidence="1 2" key="1">
    <citation type="submission" date="2020-07" db="EMBL/GenBank/DDBJ databases">
        <title>Huge and variable diversity of episymbiotic CPR bacteria and DPANN archaea in groundwater ecosystems.</title>
        <authorList>
            <person name="He C.Y."/>
            <person name="Keren R."/>
            <person name="Whittaker M."/>
            <person name="Farag I.F."/>
            <person name="Doudna J."/>
            <person name="Cate J.H.D."/>
            <person name="Banfield J.F."/>
        </authorList>
    </citation>
    <scope>NUCLEOTIDE SEQUENCE [LARGE SCALE GENOMIC DNA]</scope>
    <source>
        <strain evidence="1">NC_groundwater_70_Ag_B-0.1um_54_66</strain>
    </source>
</reference>
<organism evidence="1 2">
    <name type="scientific">Micavibrio aeruginosavorus</name>
    <dbReference type="NCBI Taxonomy" id="349221"/>
    <lineage>
        <taxon>Bacteria</taxon>
        <taxon>Pseudomonadati</taxon>
        <taxon>Bdellovibrionota</taxon>
        <taxon>Bdellovibrionia</taxon>
        <taxon>Bdellovibrionales</taxon>
        <taxon>Pseudobdellovibrionaceae</taxon>
        <taxon>Micavibrio</taxon>
    </lineage>
</organism>
<protein>
    <submittedName>
        <fullName evidence="1">Uncharacterized protein</fullName>
    </submittedName>
</protein>
<dbReference type="EMBL" id="CP066681">
    <property type="protein sequence ID" value="QQG36095.1"/>
    <property type="molecule type" value="Genomic_DNA"/>
</dbReference>
<evidence type="ECO:0000313" key="1">
    <source>
        <dbReference type="EMBL" id="QQG36095.1"/>
    </source>
</evidence>